<organism evidence="2 3">
    <name type="scientific">Protopolystoma xenopodis</name>
    <dbReference type="NCBI Taxonomy" id="117903"/>
    <lineage>
        <taxon>Eukaryota</taxon>
        <taxon>Metazoa</taxon>
        <taxon>Spiralia</taxon>
        <taxon>Lophotrochozoa</taxon>
        <taxon>Platyhelminthes</taxon>
        <taxon>Monogenea</taxon>
        <taxon>Polyopisthocotylea</taxon>
        <taxon>Polystomatidea</taxon>
        <taxon>Polystomatidae</taxon>
        <taxon>Protopolystoma</taxon>
    </lineage>
</organism>
<dbReference type="AlphaFoldDB" id="A0A448XDP2"/>
<dbReference type="Proteomes" id="UP000784294">
    <property type="component" value="Unassembled WGS sequence"/>
</dbReference>
<name>A0A448XDP2_9PLAT</name>
<keyword evidence="1" id="KW-0472">Membrane</keyword>
<keyword evidence="1" id="KW-0812">Transmembrane</keyword>
<reference evidence="2" key="1">
    <citation type="submission" date="2018-11" db="EMBL/GenBank/DDBJ databases">
        <authorList>
            <consortium name="Pathogen Informatics"/>
        </authorList>
    </citation>
    <scope>NUCLEOTIDE SEQUENCE</scope>
</reference>
<sequence length="135" mass="15180">MERAAYSFLSCIYFPFICILSRLFSLLSPVAIGIGARGSRWSTAVLAAQAVNRFMRGIRLLLCVIFTYPIKPKDNSLPVKVIIVHHRLSASSNSSHVILTLVEKMWLGIACQYNAAVIRLQRGSKQMRKFVTYCV</sequence>
<evidence type="ECO:0000313" key="2">
    <source>
        <dbReference type="EMBL" id="VEL34350.1"/>
    </source>
</evidence>
<dbReference type="OrthoDB" id="6084525at2759"/>
<feature type="transmembrane region" description="Helical" evidence="1">
    <location>
        <begin position="12"/>
        <end position="34"/>
    </location>
</feature>
<gene>
    <name evidence="2" type="ORF">PXEA_LOCUS27790</name>
</gene>
<keyword evidence="1" id="KW-1133">Transmembrane helix</keyword>
<protein>
    <submittedName>
        <fullName evidence="2">Uncharacterized protein</fullName>
    </submittedName>
</protein>
<dbReference type="EMBL" id="CAAALY010247497">
    <property type="protein sequence ID" value="VEL34350.1"/>
    <property type="molecule type" value="Genomic_DNA"/>
</dbReference>
<accession>A0A448XDP2</accession>
<proteinExistence type="predicted"/>
<keyword evidence="3" id="KW-1185">Reference proteome</keyword>
<comment type="caution">
    <text evidence="2">The sequence shown here is derived from an EMBL/GenBank/DDBJ whole genome shotgun (WGS) entry which is preliminary data.</text>
</comment>
<evidence type="ECO:0000256" key="1">
    <source>
        <dbReference type="SAM" id="Phobius"/>
    </source>
</evidence>
<evidence type="ECO:0000313" key="3">
    <source>
        <dbReference type="Proteomes" id="UP000784294"/>
    </source>
</evidence>